<feature type="region of interest" description="Disordered" evidence="1">
    <location>
        <begin position="18"/>
        <end position="59"/>
    </location>
</feature>
<evidence type="ECO:0000313" key="2">
    <source>
        <dbReference type="EMBL" id="KAJ7634814.1"/>
    </source>
</evidence>
<name>A0AAD7BZ85_9AGAR</name>
<evidence type="ECO:0000256" key="1">
    <source>
        <dbReference type="SAM" id="MobiDB-lite"/>
    </source>
</evidence>
<proteinExistence type="predicted"/>
<accession>A0AAD7BZ85</accession>
<feature type="region of interest" description="Disordered" evidence="1">
    <location>
        <begin position="343"/>
        <end position="412"/>
    </location>
</feature>
<reference evidence="2" key="1">
    <citation type="submission" date="2023-03" db="EMBL/GenBank/DDBJ databases">
        <title>Massive genome expansion in bonnet fungi (Mycena s.s.) driven by repeated elements and novel gene families across ecological guilds.</title>
        <authorList>
            <consortium name="Lawrence Berkeley National Laboratory"/>
            <person name="Harder C.B."/>
            <person name="Miyauchi S."/>
            <person name="Viragh M."/>
            <person name="Kuo A."/>
            <person name="Thoen E."/>
            <person name="Andreopoulos B."/>
            <person name="Lu D."/>
            <person name="Skrede I."/>
            <person name="Drula E."/>
            <person name="Henrissat B."/>
            <person name="Morin E."/>
            <person name="Kohler A."/>
            <person name="Barry K."/>
            <person name="LaButti K."/>
            <person name="Morin E."/>
            <person name="Salamov A."/>
            <person name="Lipzen A."/>
            <person name="Mereny Z."/>
            <person name="Hegedus B."/>
            <person name="Baldrian P."/>
            <person name="Stursova M."/>
            <person name="Weitz H."/>
            <person name="Taylor A."/>
            <person name="Grigoriev I.V."/>
            <person name="Nagy L.G."/>
            <person name="Martin F."/>
            <person name="Kauserud H."/>
        </authorList>
    </citation>
    <scope>NUCLEOTIDE SEQUENCE</scope>
    <source>
        <strain evidence="2">9284</strain>
    </source>
</reference>
<dbReference type="Proteomes" id="UP001221142">
    <property type="component" value="Unassembled WGS sequence"/>
</dbReference>
<dbReference type="AlphaFoldDB" id="A0AAD7BZ85"/>
<feature type="compositionally biased region" description="Acidic residues" evidence="1">
    <location>
        <begin position="47"/>
        <end position="58"/>
    </location>
</feature>
<feature type="compositionally biased region" description="Low complexity" evidence="1">
    <location>
        <begin position="357"/>
        <end position="368"/>
    </location>
</feature>
<comment type="caution">
    <text evidence="2">The sequence shown here is derived from an EMBL/GenBank/DDBJ whole genome shotgun (WGS) entry which is preliminary data.</text>
</comment>
<protein>
    <submittedName>
        <fullName evidence="2">Uncharacterized protein</fullName>
    </submittedName>
</protein>
<dbReference type="EMBL" id="JARKIF010000007">
    <property type="protein sequence ID" value="KAJ7634814.1"/>
    <property type="molecule type" value="Genomic_DNA"/>
</dbReference>
<feature type="compositionally biased region" description="Acidic residues" evidence="1">
    <location>
        <begin position="371"/>
        <end position="381"/>
    </location>
</feature>
<keyword evidence="3" id="KW-1185">Reference proteome</keyword>
<evidence type="ECO:0000313" key="3">
    <source>
        <dbReference type="Proteomes" id="UP001221142"/>
    </source>
</evidence>
<sequence length="412" mass="46063">MPEVSEGMSRDQLYQAARALQAKVHDSQQAEQEQARNALADVSNQQDGDDEDRDDQDTAEVAHIKRMGKKLTWTKLLWAPDDDLESVFTTDEDSQYNPKHRFGENNQPFNRIQGALRDVHAVIGESYRNDEEFTGWVLDTVWEGMRLQRAQIGHRLRHNAAMFDQTTHAFNRARADGQFRELIGERKDENGNPYFDSYRVSLIHDDYDMDEDELNPSTIFLNPYLFTVHALVTRGVASTESMKEGTARAKARSNERNWNLCKTTPGMIAASAVCVGSSVLPLNSAEALKLRWLFSPDPELTPTGAVTNIDWNEEFERYLEYLGKRTRSVKNIFKTWDAKFYPRAERSGTPPSGSTVALAQASHAAALRALEEEEEEEEEEEAATRAPREGTNGGGGGGDEQDGAGNDGGGGD</sequence>
<gene>
    <name evidence="2" type="ORF">FB45DRAFT_865442</name>
</gene>
<organism evidence="2 3">
    <name type="scientific">Roridomyces roridus</name>
    <dbReference type="NCBI Taxonomy" id="1738132"/>
    <lineage>
        <taxon>Eukaryota</taxon>
        <taxon>Fungi</taxon>
        <taxon>Dikarya</taxon>
        <taxon>Basidiomycota</taxon>
        <taxon>Agaricomycotina</taxon>
        <taxon>Agaricomycetes</taxon>
        <taxon>Agaricomycetidae</taxon>
        <taxon>Agaricales</taxon>
        <taxon>Marasmiineae</taxon>
        <taxon>Mycenaceae</taxon>
        <taxon>Roridomyces</taxon>
    </lineage>
</organism>